<dbReference type="SUPFAM" id="SSF53254">
    <property type="entry name" value="Phosphoglycerate mutase-like"/>
    <property type="match status" value="1"/>
</dbReference>
<dbReference type="Pfam" id="PF00300">
    <property type="entry name" value="His_Phos_1"/>
    <property type="match status" value="1"/>
</dbReference>
<evidence type="ECO:0000256" key="1">
    <source>
        <dbReference type="SAM" id="SignalP"/>
    </source>
</evidence>
<evidence type="ECO:0000313" key="3">
    <source>
        <dbReference type="Proteomes" id="UP001321700"/>
    </source>
</evidence>
<dbReference type="InterPro" id="IPR013078">
    <property type="entry name" value="His_Pase_superF_clade-1"/>
</dbReference>
<accession>A0ABU3KQ21</accession>
<dbReference type="InterPro" id="IPR029033">
    <property type="entry name" value="His_PPase_superfam"/>
</dbReference>
<dbReference type="Proteomes" id="UP001321700">
    <property type="component" value="Unassembled WGS sequence"/>
</dbReference>
<protein>
    <submittedName>
        <fullName evidence="2">Histidine phosphatase family protein</fullName>
    </submittedName>
</protein>
<keyword evidence="3" id="KW-1185">Reference proteome</keyword>
<gene>
    <name evidence="2" type="ORF">RAE19_11440</name>
</gene>
<name>A0ABU3KQ21_9BURK</name>
<feature type="chain" id="PRO_5046746584" evidence="1">
    <location>
        <begin position="24"/>
        <end position="190"/>
    </location>
</feature>
<dbReference type="Gene3D" id="3.40.50.1240">
    <property type="entry name" value="Phosphoglycerate mutase-like"/>
    <property type="match status" value="1"/>
</dbReference>
<organism evidence="2 3">
    <name type="scientific">Rhodoferax potami</name>
    <dbReference type="NCBI Taxonomy" id="3068338"/>
    <lineage>
        <taxon>Bacteria</taxon>
        <taxon>Pseudomonadati</taxon>
        <taxon>Pseudomonadota</taxon>
        <taxon>Betaproteobacteria</taxon>
        <taxon>Burkholderiales</taxon>
        <taxon>Comamonadaceae</taxon>
        <taxon>Rhodoferax</taxon>
    </lineage>
</organism>
<dbReference type="SMART" id="SM00855">
    <property type="entry name" value="PGAM"/>
    <property type="match status" value="1"/>
</dbReference>
<dbReference type="RefSeq" id="WP_313875000.1">
    <property type="nucleotide sequence ID" value="NZ_JAVBIK010000001.1"/>
</dbReference>
<dbReference type="EMBL" id="JAVBIK010000001">
    <property type="protein sequence ID" value="MDT7519317.1"/>
    <property type="molecule type" value="Genomic_DNA"/>
</dbReference>
<proteinExistence type="predicted"/>
<evidence type="ECO:0000313" key="2">
    <source>
        <dbReference type="EMBL" id="MDT7519317.1"/>
    </source>
</evidence>
<dbReference type="CDD" id="cd07040">
    <property type="entry name" value="HP"/>
    <property type="match status" value="1"/>
</dbReference>
<feature type="signal peptide" evidence="1">
    <location>
        <begin position="1"/>
        <end position="23"/>
    </location>
</feature>
<keyword evidence="1" id="KW-0732">Signal</keyword>
<reference evidence="2 3" key="1">
    <citation type="submission" date="2023-08" db="EMBL/GenBank/DDBJ databases">
        <title>Rhodoferax potami sp. nov. and Rhodoferax mekongensis sp. nov., isolated from the Mekong River in Thailand.</title>
        <authorList>
            <person name="Kitikhun S."/>
            <person name="Charoenyingcharoen P."/>
            <person name="Siriarchawattana P."/>
            <person name="Likhitrattanapisal S."/>
            <person name="Nilsakha T."/>
            <person name="Chanpet A."/>
            <person name="Rattanawaree P."/>
            <person name="Ingsriswang S."/>
        </authorList>
    </citation>
    <scope>NUCLEOTIDE SEQUENCE [LARGE SCALE GENOMIC DNA]</scope>
    <source>
        <strain evidence="2 3">TBRC 17660</strain>
    </source>
</reference>
<sequence length="190" mass="20200">MKNLQHWFRGLLFVSLAWSAAFAAGAVNASGAGAELKPGSVVLVRHALAPGVGDPAQFVLNDCSTQRNLNDEGRAQAVRIGKFFRQLPVPVEAVWSSQWCRTRETADLAFPGQRLDQAAFNSFFGELDAAPTQTQAARALLNAWAGKGLLVVVTHQVNITAITGVVPASGEAVVLGRRNGVWAVTGRLTP</sequence>
<comment type="caution">
    <text evidence="2">The sequence shown here is derived from an EMBL/GenBank/DDBJ whole genome shotgun (WGS) entry which is preliminary data.</text>
</comment>